<dbReference type="OrthoDB" id="3256444at2759"/>
<proteinExistence type="predicted"/>
<dbReference type="HOGENOM" id="CLU_161754_0_0_1"/>
<sequence>TLRRHLQARHRGEYLKWSAANRFTLMLPHDTKQRCKDATSSTQSVLGRQSSLEGHLVERGAVVQYSESIFHEATILWLIETDQPIRALQHPAFTKMVEIASRTKNGVKI</sequence>
<name>A0A0C9Y914_9AGAM</name>
<protein>
    <submittedName>
        <fullName evidence="1">Uncharacterized protein</fullName>
    </submittedName>
</protein>
<keyword evidence="2" id="KW-1185">Reference proteome</keyword>
<accession>A0A0C9Y914</accession>
<reference evidence="1 2" key="1">
    <citation type="submission" date="2014-04" db="EMBL/GenBank/DDBJ databases">
        <authorList>
            <consortium name="DOE Joint Genome Institute"/>
            <person name="Kuo A."/>
            <person name="Kohler A."/>
            <person name="Costa M.D."/>
            <person name="Nagy L.G."/>
            <person name="Floudas D."/>
            <person name="Copeland A."/>
            <person name="Barry K.W."/>
            <person name="Cichocki N."/>
            <person name="Veneault-Fourrey C."/>
            <person name="LaButti K."/>
            <person name="Lindquist E.A."/>
            <person name="Lipzen A."/>
            <person name="Lundell T."/>
            <person name="Morin E."/>
            <person name="Murat C."/>
            <person name="Sun H."/>
            <person name="Tunlid A."/>
            <person name="Henrissat B."/>
            <person name="Grigoriev I.V."/>
            <person name="Hibbett D.S."/>
            <person name="Martin F."/>
            <person name="Nordberg H.P."/>
            <person name="Cantor M.N."/>
            <person name="Hua S.X."/>
        </authorList>
    </citation>
    <scope>NUCLEOTIDE SEQUENCE [LARGE SCALE GENOMIC DNA]</scope>
    <source>
        <strain evidence="1 2">441</strain>
    </source>
</reference>
<dbReference type="Proteomes" id="UP000054018">
    <property type="component" value="Unassembled WGS sequence"/>
</dbReference>
<organism evidence="1 2">
    <name type="scientific">Pisolithus microcarpus 441</name>
    <dbReference type="NCBI Taxonomy" id="765257"/>
    <lineage>
        <taxon>Eukaryota</taxon>
        <taxon>Fungi</taxon>
        <taxon>Dikarya</taxon>
        <taxon>Basidiomycota</taxon>
        <taxon>Agaricomycotina</taxon>
        <taxon>Agaricomycetes</taxon>
        <taxon>Agaricomycetidae</taxon>
        <taxon>Boletales</taxon>
        <taxon>Sclerodermatineae</taxon>
        <taxon>Pisolithaceae</taxon>
        <taxon>Pisolithus</taxon>
    </lineage>
</organism>
<gene>
    <name evidence="1" type="ORF">PISMIDRAFT_59436</name>
</gene>
<feature type="non-terminal residue" evidence="1">
    <location>
        <position position="109"/>
    </location>
</feature>
<feature type="non-terminal residue" evidence="1">
    <location>
        <position position="1"/>
    </location>
</feature>
<dbReference type="EMBL" id="KN834647">
    <property type="protein sequence ID" value="KIK10484.1"/>
    <property type="molecule type" value="Genomic_DNA"/>
</dbReference>
<dbReference type="AlphaFoldDB" id="A0A0C9Y914"/>
<evidence type="ECO:0000313" key="1">
    <source>
        <dbReference type="EMBL" id="KIK10484.1"/>
    </source>
</evidence>
<reference evidence="2" key="2">
    <citation type="submission" date="2015-01" db="EMBL/GenBank/DDBJ databases">
        <title>Evolutionary Origins and Diversification of the Mycorrhizal Mutualists.</title>
        <authorList>
            <consortium name="DOE Joint Genome Institute"/>
            <consortium name="Mycorrhizal Genomics Consortium"/>
            <person name="Kohler A."/>
            <person name="Kuo A."/>
            <person name="Nagy L.G."/>
            <person name="Floudas D."/>
            <person name="Copeland A."/>
            <person name="Barry K.W."/>
            <person name="Cichocki N."/>
            <person name="Veneault-Fourrey C."/>
            <person name="LaButti K."/>
            <person name="Lindquist E.A."/>
            <person name="Lipzen A."/>
            <person name="Lundell T."/>
            <person name="Morin E."/>
            <person name="Murat C."/>
            <person name="Riley R."/>
            <person name="Ohm R."/>
            <person name="Sun H."/>
            <person name="Tunlid A."/>
            <person name="Henrissat B."/>
            <person name="Grigoriev I.V."/>
            <person name="Hibbett D.S."/>
            <person name="Martin F."/>
        </authorList>
    </citation>
    <scope>NUCLEOTIDE SEQUENCE [LARGE SCALE GENOMIC DNA]</scope>
    <source>
        <strain evidence="2">441</strain>
    </source>
</reference>
<evidence type="ECO:0000313" key="2">
    <source>
        <dbReference type="Proteomes" id="UP000054018"/>
    </source>
</evidence>